<dbReference type="AlphaFoldDB" id="A0AAJ2H2I5"/>
<dbReference type="EMBL" id="JAVLSF010000372">
    <property type="protein sequence ID" value="MDR9778002.1"/>
    <property type="molecule type" value="Genomic_DNA"/>
</dbReference>
<reference evidence="1" key="1">
    <citation type="submission" date="2023-04" db="EMBL/GenBank/DDBJ databases">
        <title>Genomic characterization of faba bean (Vicia faba) microsymbionts in Mexican soils.</title>
        <authorList>
            <person name="Rivera Orduna F.N."/>
            <person name="Guevara-Luna J."/>
            <person name="Yan J."/>
            <person name="Arroyo-Herrera I."/>
            <person name="Li Y."/>
            <person name="Vasquez-Murrieta M.S."/>
            <person name="Wang E.T."/>
        </authorList>
    </citation>
    <scope>NUCLEOTIDE SEQUENCE</scope>
    <source>
        <strain evidence="1">CH26</strain>
    </source>
</reference>
<dbReference type="SUPFAM" id="SSF56784">
    <property type="entry name" value="HAD-like"/>
    <property type="match status" value="1"/>
</dbReference>
<keyword evidence="1" id="KW-0378">Hydrolase</keyword>
<dbReference type="Proteomes" id="UP001268610">
    <property type="component" value="Unassembled WGS sequence"/>
</dbReference>
<dbReference type="CDD" id="cd01427">
    <property type="entry name" value="HAD_like"/>
    <property type="match status" value="1"/>
</dbReference>
<sequence length="112" mass="12668">VLEIKMQKTGIAGYFDELISSHDLGFAKEQASFWHQLEDQYSFEKSRSLFIDDSESVLHAAHHYGIGQVLGISQPDSQLPKRQQLKFPAIDQLNDLSKALTPIHLHTQAEHA</sequence>
<dbReference type="InterPro" id="IPR023214">
    <property type="entry name" value="HAD_sf"/>
</dbReference>
<dbReference type="RefSeq" id="WP_310866149.1">
    <property type="nucleotide sequence ID" value="NZ_JAVLSF010000372.1"/>
</dbReference>
<dbReference type="GO" id="GO:0016787">
    <property type="term" value="F:hydrolase activity"/>
    <property type="evidence" value="ECO:0007669"/>
    <property type="project" value="UniProtKB-KW"/>
</dbReference>
<feature type="non-terminal residue" evidence="1">
    <location>
        <position position="1"/>
    </location>
</feature>
<dbReference type="Gene3D" id="3.40.50.1000">
    <property type="entry name" value="HAD superfamily/HAD-like"/>
    <property type="match status" value="1"/>
</dbReference>
<evidence type="ECO:0000313" key="1">
    <source>
        <dbReference type="EMBL" id="MDR9778002.1"/>
    </source>
</evidence>
<protein>
    <submittedName>
        <fullName evidence="1">HAD-IA family hydrolase</fullName>
    </submittedName>
</protein>
<organism evidence="1 2">
    <name type="scientific">Rhizobium hidalgonense</name>
    <dbReference type="NCBI Taxonomy" id="1538159"/>
    <lineage>
        <taxon>Bacteria</taxon>
        <taxon>Pseudomonadati</taxon>
        <taxon>Pseudomonadota</taxon>
        <taxon>Alphaproteobacteria</taxon>
        <taxon>Hyphomicrobiales</taxon>
        <taxon>Rhizobiaceae</taxon>
        <taxon>Rhizobium/Agrobacterium group</taxon>
        <taxon>Rhizobium</taxon>
    </lineage>
</organism>
<name>A0AAJ2H2I5_9HYPH</name>
<proteinExistence type="predicted"/>
<dbReference type="InterPro" id="IPR006439">
    <property type="entry name" value="HAD-SF_hydro_IA"/>
</dbReference>
<accession>A0AAJ2H2I5</accession>
<evidence type="ECO:0000313" key="2">
    <source>
        <dbReference type="Proteomes" id="UP001268610"/>
    </source>
</evidence>
<gene>
    <name evidence="1" type="ORF">RJJ65_36320</name>
</gene>
<comment type="caution">
    <text evidence="1">The sequence shown here is derived from an EMBL/GenBank/DDBJ whole genome shotgun (WGS) entry which is preliminary data.</text>
</comment>
<dbReference type="NCBIfam" id="TIGR01509">
    <property type="entry name" value="HAD-SF-IA-v3"/>
    <property type="match status" value="1"/>
</dbReference>
<dbReference type="InterPro" id="IPR036412">
    <property type="entry name" value="HAD-like_sf"/>
</dbReference>